<proteinExistence type="predicted"/>
<gene>
    <name evidence="1" type="ORF">BC751_2887</name>
</gene>
<dbReference type="Proteomes" id="UP000292209">
    <property type="component" value="Unassembled WGS sequence"/>
</dbReference>
<name>A0A4Q7PEK9_9BACT</name>
<dbReference type="RefSeq" id="WP_130276104.1">
    <property type="nucleotide sequence ID" value="NZ_SGXG01000001.1"/>
</dbReference>
<accession>A0A4Q7PEK9</accession>
<sequence>MSKPILFLSLFLAFFSVSEISAQKGFEPGFVVTHSFDTIPGSIKDRKEPPFAKIYPKIRFKDINSRTRRYSPKQIKSYARAEDTFENQWILSYSRLFKNEYLSQKDLGKQQFLKVKESGFLTYYQWELLDQESSTIDAIDLFKRKNEDYFIRVTQGIFGLKMNNLEKYFEDCPELREKIKNRELSQPKEIAAFYNEWVKGGISEGEFRKEEKVKEKWKREMGKGVKVYRVQSSEP</sequence>
<reference evidence="1 2" key="1">
    <citation type="submission" date="2019-02" db="EMBL/GenBank/DDBJ databases">
        <title>Genomic Encyclopedia of Archaeal and Bacterial Type Strains, Phase II (KMG-II): from individual species to whole genera.</title>
        <authorList>
            <person name="Goeker M."/>
        </authorList>
    </citation>
    <scope>NUCLEOTIDE SEQUENCE [LARGE SCALE GENOMIC DNA]</scope>
    <source>
        <strain evidence="1 2">DSM 21411</strain>
    </source>
</reference>
<protein>
    <submittedName>
        <fullName evidence="1">Uncharacterized protein</fullName>
    </submittedName>
</protein>
<evidence type="ECO:0000313" key="1">
    <source>
        <dbReference type="EMBL" id="RZS97282.1"/>
    </source>
</evidence>
<dbReference type="EMBL" id="SGXG01000001">
    <property type="protein sequence ID" value="RZS97282.1"/>
    <property type="molecule type" value="Genomic_DNA"/>
</dbReference>
<dbReference type="OrthoDB" id="1179464at2"/>
<comment type="caution">
    <text evidence="1">The sequence shown here is derived from an EMBL/GenBank/DDBJ whole genome shotgun (WGS) entry which is preliminary data.</text>
</comment>
<dbReference type="AlphaFoldDB" id="A0A4Q7PEK9"/>
<keyword evidence="2" id="KW-1185">Reference proteome</keyword>
<organism evidence="1 2">
    <name type="scientific">Cecembia calidifontis</name>
    <dbReference type="NCBI Taxonomy" id="1187080"/>
    <lineage>
        <taxon>Bacteria</taxon>
        <taxon>Pseudomonadati</taxon>
        <taxon>Bacteroidota</taxon>
        <taxon>Cytophagia</taxon>
        <taxon>Cytophagales</taxon>
        <taxon>Cyclobacteriaceae</taxon>
        <taxon>Cecembia</taxon>
    </lineage>
</organism>
<evidence type="ECO:0000313" key="2">
    <source>
        <dbReference type="Proteomes" id="UP000292209"/>
    </source>
</evidence>